<dbReference type="EMBL" id="BGPR01057238">
    <property type="protein sequence ID" value="GBO33606.1"/>
    <property type="molecule type" value="Genomic_DNA"/>
</dbReference>
<name>A0A4Y2WAX3_ARAVE</name>
<organism evidence="4 5">
    <name type="scientific">Araneus ventricosus</name>
    <name type="common">Orbweaver spider</name>
    <name type="synonym">Epeira ventricosa</name>
    <dbReference type="NCBI Taxonomy" id="182803"/>
    <lineage>
        <taxon>Eukaryota</taxon>
        <taxon>Metazoa</taxon>
        <taxon>Ecdysozoa</taxon>
        <taxon>Arthropoda</taxon>
        <taxon>Chelicerata</taxon>
        <taxon>Arachnida</taxon>
        <taxon>Araneae</taxon>
        <taxon>Araneomorphae</taxon>
        <taxon>Entelegynae</taxon>
        <taxon>Araneoidea</taxon>
        <taxon>Araneidae</taxon>
        <taxon>Araneus</taxon>
    </lineage>
</organism>
<dbReference type="InterPro" id="IPR040848">
    <property type="entry name" value="AAA_lid_7"/>
</dbReference>
<proteinExistence type="predicted"/>
<dbReference type="Pfam" id="PF17867">
    <property type="entry name" value="AAA_lid_7"/>
    <property type="match status" value="1"/>
</dbReference>
<dbReference type="GO" id="GO:0000055">
    <property type="term" value="P:ribosomal large subunit export from nucleus"/>
    <property type="evidence" value="ECO:0007669"/>
    <property type="project" value="TreeGrafter"/>
</dbReference>
<gene>
    <name evidence="4" type="primary">MDN1_2</name>
    <name evidence="4" type="ORF">AVEN_54958_1</name>
</gene>
<dbReference type="Proteomes" id="UP000499080">
    <property type="component" value="Unassembled WGS sequence"/>
</dbReference>
<evidence type="ECO:0000313" key="5">
    <source>
        <dbReference type="Proteomes" id="UP000499080"/>
    </source>
</evidence>
<evidence type="ECO:0000256" key="1">
    <source>
        <dbReference type="ARBA" id="ARBA00022741"/>
    </source>
</evidence>
<evidence type="ECO:0000259" key="3">
    <source>
        <dbReference type="Pfam" id="PF17867"/>
    </source>
</evidence>
<protein>
    <submittedName>
        <fullName evidence="4">Midasin</fullName>
    </submittedName>
</protein>
<keyword evidence="2" id="KW-0067">ATP-binding</keyword>
<dbReference type="OrthoDB" id="422220at2759"/>
<dbReference type="GO" id="GO:0000027">
    <property type="term" value="P:ribosomal large subunit assembly"/>
    <property type="evidence" value="ECO:0007669"/>
    <property type="project" value="TreeGrafter"/>
</dbReference>
<dbReference type="PANTHER" id="PTHR48103:SF2">
    <property type="entry name" value="MIDASIN"/>
    <property type="match status" value="1"/>
</dbReference>
<dbReference type="GO" id="GO:0005634">
    <property type="term" value="C:nucleus"/>
    <property type="evidence" value="ECO:0007669"/>
    <property type="project" value="TreeGrafter"/>
</dbReference>
<feature type="non-terminal residue" evidence="4">
    <location>
        <position position="1"/>
    </location>
</feature>
<evidence type="ECO:0000256" key="2">
    <source>
        <dbReference type="ARBA" id="ARBA00022840"/>
    </source>
</evidence>
<sequence>VYVRPMESNDFLKITEDMYPDIPKPLLFAMIRFNEEIESQVNVKRLWGRQGSPFEFNLRDIFRWCEAIEHSQMEGDFNIGEFVKLIYADRMRTAEDKNKVYMIYHHIMSEDRLPPEHFILHRPLDLNVYEDSVQLGNASIKCAGRNVADTSMISVPSTQLPVLESIMKCIEMNWMPILVSI</sequence>
<keyword evidence="1" id="KW-0547">Nucleotide-binding</keyword>
<feature type="domain" description="Midasin AAA lid" evidence="3">
    <location>
        <begin position="10"/>
        <end position="108"/>
    </location>
</feature>
<comment type="caution">
    <text evidence="4">The sequence shown here is derived from an EMBL/GenBank/DDBJ whole genome shotgun (WGS) entry which is preliminary data.</text>
</comment>
<evidence type="ECO:0000313" key="4">
    <source>
        <dbReference type="EMBL" id="GBO33606.1"/>
    </source>
</evidence>
<dbReference type="GO" id="GO:0030687">
    <property type="term" value="C:preribosome, large subunit precursor"/>
    <property type="evidence" value="ECO:0007669"/>
    <property type="project" value="TreeGrafter"/>
</dbReference>
<dbReference type="AlphaFoldDB" id="A0A4Y2WAX3"/>
<dbReference type="GO" id="GO:0005524">
    <property type="term" value="F:ATP binding"/>
    <property type="evidence" value="ECO:0007669"/>
    <property type="project" value="UniProtKB-KW"/>
</dbReference>
<reference evidence="4 5" key="1">
    <citation type="journal article" date="2019" name="Sci. Rep.">
        <title>Orb-weaving spider Araneus ventricosus genome elucidates the spidroin gene catalogue.</title>
        <authorList>
            <person name="Kono N."/>
            <person name="Nakamura H."/>
            <person name="Ohtoshi R."/>
            <person name="Moran D.A.P."/>
            <person name="Shinohara A."/>
            <person name="Yoshida Y."/>
            <person name="Fujiwara M."/>
            <person name="Mori M."/>
            <person name="Tomita M."/>
            <person name="Arakawa K."/>
        </authorList>
    </citation>
    <scope>NUCLEOTIDE SEQUENCE [LARGE SCALE GENOMIC DNA]</scope>
</reference>
<accession>A0A4Y2WAX3</accession>
<dbReference type="PANTHER" id="PTHR48103">
    <property type="entry name" value="MIDASIN-RELATED"/>
    <property type="match status" value="1"/>
</dbReference>
<keyword evidence="5" id="KW-1185">Reference proteome</keyword>